<comment type="caution">
    <text evidence="1">The sequence shown here is derived from an EMBL/GenBank/DDBJ whole genome shotgun (WGS) entry which is preliminary data.</text>
</comment>
<protein>
    <submittedName>
        <fullName evidence="1">Transcriptional regulator with XRE-family HTH domain</fullName>
    </submittedName>
</protein>
<proteinExistence type="predicted"/>
<dbReference type="InterPro" id="IPR010982">
    <property type="entry name" value="Lambda_DNA-bd_dom_sf"/>
</dbReference>
<dbReference type="AlphaFoldDB" id="A0A853DIF6"/>
<reference evidence="1 2" key="1">
    <citation type="submission" date="2020-07" db="EMBL/GenBank/DDBJ databases">
        <title>Sequencing the genomes of 1000 actinobacteria strains.</title>
        <authorList>
            <person name="Klenk H.-P."/>
        </authorList>
    </citation>
    <scope>NUCLEOTIDE SEQUENCE [LARGE SCALE GENOMIC DNA]</scope>
    <source>
        <strain evidence="1 2">DSM 29531</strain>
    </source>
</reference>
<organism evidence="1 2">
    <name type="scientific">Allobranchiibius huperziae</name>
    <dbReference type="NCBI Taxonomy" id="1874116"/>
    <lineage>
        <taxon>Bacteria</taxon>
        <taxon>Bacillati</taxon>
        <taxon>Actinomycetota</taxon>
        <taxon>Actinomycetes</taxon>
        <taxon>Micrococcales</taxon>
        <taxon>Dermacoccaceae</taxon>
        <taxon>Allobranchiibius</taxon>
    </lineage>
</organism>
<sequence>MAEPVQIPSFAERLVMALEAAGMSIPDLQRQMRLLGVERTPGYLYNLCTGARSNPTFETIAACIHATNADPRWFFVETLDPGFSPADVLWGTLASELEGPPRR</sequence>
<dbReference type="Gene3D" id="1.10.260.40">
    <property type="entry name" value="lambda repressor-like DNA-binding domains"/>
    <property type="match status" value="1"/>
</dbReference>
<dbReference type="SUPFAM" id="SSF47413">
    <property type="entry name" value="lambda repressor-like DNA-binding domains"/>
    <property type="match status" value="1"/>
</dbReference>
<dbReference type="Proteomes" id="UP000571817">
    <property type="component" value="Unassembled WGS sequence"/>
</dbReference>
<dbReference type="GO" id="GO:0003677">
    <property type="term" value="F:DNA binding"/>
    <property type="evidence" value="ECO:0007669"/>
    <property type="project" value="InterPro"/>
</dbReference>
<gene>
    <name evidence="1" type="ORF">HNR15_003485</name>
</gene>
<keyword evidence="2" id="KW-1185">Reference proteome</keyword>
<dbReference type="EMBL" id="JACCFW010000002">
    <property type="protein sequence ID" value="NYJ76467.1"/>
    <property type="molecule type" value="Genomic_DNA"/>
</dbReference>
<dbReference type="RefSeq" id="WP_179483861.1">
    <property type="nucleotide sequence ID" value="NZ_JACCFW010000002.1"/>
</dbReference>
<evidence type="ECO:0000313" key="2">
    <source>
        <dbReference type="Proteomes" id="UP000571817"/>
    </source>
</evidence>
<name>A0A853DIF6_9MICO</name>
<accession>A0A853DIF6</accession>
<evidence type="ECO:0000313" key="1">
    <source>
        <dbReference type="EMBL" id="NYJ76467.1"/>
    </source>
</evidence>